<comment type="function">
    <text evidence="10">The central subunit of the protein translocation channel SecYEG. Consists of two halves formed by TMs 1-5 and 6-10. These two domains form a lateral gate at the front which open onto the bilayer between TMs 2 and 7, and are clamped together by SecE at the back. The channel is closed by both a pore ring composed of hydrophobic SecY resides and a short helix (helix 2A) on the extracellular side of the membrane which forms a plug. The plug probably moves laterally to allow the channel to open. The ring and the pore may move independently.</text>
</comment>
<evidence type="ECO:0000256" key="5">
    <source>
        <dbReference type="ARBA" id="ARBA00022927"/>
    </source>
</evidence>
<name>A0A4S3K5V1_9GAMM</name>
<dbReference type="NCBIfam" id="TIGR00967">
    <property type="entry name" value="3a0501s007"/>
    <property type="match status" value="1"/>
</dbReference>
<keyword evidence="7 10" id="KW-0811">Translocation</keyword>
<dbReference type="InterPro" id="IPR023201">
    <property type="entry name" value="SecY_dom_sf"/>
</dbReference>
<feature type="transmembrane region" description="Helical" evidence="10">
    <location>
        <begin position="119"/>
        <end position="139"/>
    </location>
</feature>
<keyword evidence="3 10" id="KW-0813">Transport</keyword>
<dbReference type="GO" id="GO:0005886">
    <property type="term" value="C:plasma membrane"/>
    <property type="evidence" value="ECO:0007669"/>
    <property type="project" value="UniProtKB-SubCell"/>
</dbReference>
<dbReference type="PRINTS" id="PR00303">
    <property type="entry name" value="SECYTRNLCASE"/>
</dbReference>
<dbReference type="FunFam" id="1.10.3370.10:FF:000001">
    <property type="entry name" value="Preprotein translocase subunit SecY"/>
    <property type="match status" value="1"/>
</dbReference>
<evidence type="ECO:0000313" key="14">
    <source>
        <dbReference type="Proteomes" id="UP000295341"/>
    </source>
</evidence>
<dbReference type="GO" id="GO:0065002">
    <property type="term" value="P:intracellular protein transmembrane transport"/>
    <property type="evidence" value="ECO:0007669"/>
    <property type="project" value="UniProtKB-UniRule"/>
</dbReference>
<dbReference type="GO" id="GO:0043952">
    <property type="term" value="P:protein transport by the Sec complex"/>
    <property type="evidence" value="ECO:0007669"/>
    <property type="project" value="UniProtKB-UniRule"/>
</dbReference>
<dbReference type="InterPro" id="IPR026593">
    <property type="entry name" value="SecY"/>
</dbReference>
<feature type="compositionally biased region" description="Gly residues" evidence="12">
    <location>
        <begin position="440"/>
        <end position="451"/>
    </location>
</feature>
<evidence type="ECO:0000256" key="11">
    <source>
        <dbReference type="RuleBase" id="RU004349"/>
    </source>
</evidence>
<feature type="region of interest" description="Disordered" evidence="12">
    <location>
        <begin position="440"/>
        <end position="463"/>
    </location>
</feature>
<dbReference type="GO" id="GO:0006605">
    <property type="term" value="P:protein targeting"/>
    <property type="evidence" value="ECO:0007669"/>
    <property type="project" value="UniProtKB-UniRule"/>
</dbReference>
<feature type="transmembrane region" description="Helical" evidence="10">
    <location>
        <begin position="395"/>
        <end position="414"/>
    </location>
</feature>
<dbReference type="SUPFAM" id="SSF103491">
    <property type="entry name" value="Preprotein translocase SecY subunit"/>
    <property type="match status" value="1"/>
</dbReference>
<feature type="transmembrane region" description="Helical" evidence="10">
    <location>
        <begin position="311"/>
        <end position="333"/>
    </location>
</feature>
<comment type="caution">
    <text evidence="13">The sequence shown here is derived from an EMBL/GenBank/DDBJ whole genome shotgun (WGS) entry which is preliminary data.</text>
</comment>
<dbReference type="PROSITE" id="PS00755">
    <property type="entry name" value="SECY_1"/>
    <property type="match status" value="1"/>
</dbReference>
<dbReference type="AlphaFoldDB" id="A0A4S3K5V1"/>
<evidence type="ECO:0000256" key="12">
    <source>
        <dbReference type="SAM" id="MobiDB-lite"/>
    </source>
</evidence>
<keyword evidence="10" id="KW-1003">Cell membrane</keyword>
<dbReference type="InterPro" id="IPR002208">
    <property type="entry name" value="SecY/SEC61-alpha"/>
</dbReference>
<dbReference type="InterPro" id="IPR030659">
    <property type="entry name" value="SecY_CS"/>
</dbReference>
<gene>
    <name evidence="10" type="primary">secY</name>
    <name evidence="13" type="ORF">DFR24_2458</name>
</gene>
<comment type="subcellular location">
    <subcellularLocation>
        <location evidence="10">Cell membrane</location>
        <topology evidence="10">Multi-pass membrane protein</topology>
    </subcellularLocation>
    <subcellularLocation>
        <location evidence="1">Membrane</location>
        <topology evidence="1">Multi-pass membrane protein</topology>
    </subcellularLocation>
</comment>
<keyword evidence="8 10" id="KW-0472">Membrane</keyword>
<feature type="transmembrane region" description="Helical" evidence="10">
    <location>
        <begin position="145"/>
        <end position="170"/>
    </location>
</feature>
<keyword evidence="4 10" id="KW-0812">Transmembrane</keyword>
<dbReference type="HAMAP" id="MF_01465">
    <property type="entry name" value="SecY"/>
    <property type="match status" value="1"/>
</dbReference>
<dbReference type="RefSeq" id="WP_133881684.1">
    <property type="nucleotide sequence ID" value="NZ_MWIN01000010.1"/>
</dbReference>
<dbReference type="Gene3D" id="1.10.3370.10">
    <property type="entry name" value="SecY subunit domain"/>
    <property type="match status" value="1"/>
</dbReference>
<evidence type="ECO:0000256" key="9">
    <source>
        <dbReference type="ARBA" id="ARBA00039733"/>
    </source>
</evidence>
<accession>A0A4S3K5V1</accession>
<feature type="transmembrane region" description="Helical" evidence="10">
    <location>
        <begin position="369"/>
        <end position="389"/>
    </location>
</feature>
<evidence type="ECO:0000256" key="4">
    <source>
        <dbReference type="ARBA" id="ARBA00022692"/>
    </source>
</evidence>
<feature type="transmembrane region" description="Helical" evidence="10">
    <location>
        <begin position="75"/>
        <end position="99"/>
    </location>
</feature>
<comment type="subunit">
    <text evidence="10">Component of the Sec protein translocase complex. Heterotrimer consisting of SecY, SecE and SecG subunits. The heterotrimers can form oligomers, although 1 heterotrimer is thought to be able to translocate proteins. Interacts with the ribosome. Interacts with SecDF, and other proteins may be involved. Interacts with SecA.</text>
</comment>
<evidence type="ECO:0000256" key="3">
    <source>
        <dbReference type="ARBA" id="ARBA00022448"/>
    </source>
</evidence>
<dbReference type="PANTHER" id="PTHR10906">
    <property type="entry name" value="SECY/SEC61-ALPHA FAMILY MEMBER"/>
    <property type="match status" value="1"/>
</dbReference>
<feature type="transmembrane region" description="Helical" evidence="10">
    <location>
        <begin position="270"/>
        <end position="291"/>
    </location>
</feature>
<dbReference type="Proteomes" id="UP000295341">
    <property type="component" value="Unassembled WGS sequence"/>
</dbReference>
<evidence type="ECO:0000256" key="2">
    <source>
        <dbReference type="ARBA" id="ARBA00005751"/>
    </source>
</evidence>
<organism evidence="13 14">
    <name type="scientific">Panacagrimonas perspica</name>
    <dbReference type="NCBI Taxonomy" id="381431"/>
    <lineage>
        <taxon>Bacteria</taxon>
        <taxon>Pseudomonadati</taxon>
        <taxon>Pseudomonadota</taxon>
        <taxon>Gammaproteobacteria</taxon>
        <taxon>Nevskiales</taxon>
        <taxon>Nevskiaceae</taxon>
        <taxon>Panacagrimonas</taxon>
    </lineage>
</organism>
<keyword evidence="5 10" id="KW-0653">Protein transport</keyword>
<evidence type="ECO:0000256" key="1">
    <source>
        <dbReference type="ARBA" id="ARBA00004141"/>
    </source>
</evidence>
<proteinExistence type="inferred from homology"/>
<protein>
    <recommendedName>
        <fullName evidence="9 10">Protein translocase subunit SecY</fullName>
    </recommendedName>
</protein>
<evidence type="ECO:0000313" key="13">
    <source>
        <dbReference type="EMBL" id="TDU28099.1"/>
    </source>
</evidence>
<keyword evidence="14" id="KW-1185">Reference proteome</keyword>
<comment type="similarity">
    <text evidence="2 10 11">Belongs to the SecY/SEC61-alpha family.</text>
</comment>
<evidence type="ECO:0000256" key="7">
    <source>
        <dbReference type="ARBA" id="ARBA00023010"/>
    </source>
</evidence>
<keyword evidence="6 10" id="KW-1133">Transmembrane helix</keyword>
<evidence type="ECO:0000256" key="6">
    <source>
        <dbReference type="ARBA" id="ARBA00022989"/>
    </source>
</evidence>
<dbReference type="Pfam" id="PF00344">
    <property type="entry name" value="SecY"/>
    <property type="match status" value="1"/>
</dbReference>
<feature type="transmembrane region" description="Helical" evidence="10">
    <location>
        <begin position="182"/>
        <end position="199"/>
    </location>
</feature>
<evidence type="ECO:0000256" key="8">
    <source>
        <dbReference type="ARBA" id="ARBA00023136"/>
    </source>
</evidence>
<reference evidence="13 14" key="1">
    <citation type="submission" date="2019-03" db="EMBL/GenBank/DDBJ databases">
        <title>Genomic Encyclopedia of Type Strains, Phase IV (KMG-IV): sequencing the most valuable type-strain genomes for metagenomic binning, comparative biology and taxonomic classification.</title>
        <authorList>
            <person name="Goeker M."/>
        </authorList>
    </citation>
    <scope>NUCLEOTIDE SEQUENCE [LARGE SCALE GENOMIC DNA]</scope>
    <source>
        <strain evidence="13 14">DSM 26377</strain>
    </source>
</reference>
<dbReference type="OrthoDB" id="9809248at2"/>
<sequence length="463" mass="48851">MAKAPNTGMVPDLSKIGEVRGRLFFLLGAIVVFRIGSYIPVPGIDPVQLAALFDQTRGSILDMFNMFSGGALSRLSIMALGVMPYISASIIVQLMASVIPQLKELKKEGEAGRRTITKYTRYGTLGLAIFQAIGAATALQKSGVAIAPGMGFVFTATVSLVTGTMFLMWLGEQITERGIGNGMSMIIFAGIVAGLPSAIGSTAQLVSEGSLNPAVVVLLALLTAGVTYAVVYVERAQRRIPVHHARRQQGRKLFAAQTQHLPLKLNMSGVIPPIFASSIILFPATLAQLFGGDQGGGFMAQLSNALSPGQALHGFLYAGMIVFFCFFYTALVFDSRETAENLKKSGAFIPGVRPGAMTAKYIDQVLTRLTVAGAAYITIICLMPEFMIAYAAVPFAFGGTSLLITVVVIMDFMAQLQAHLMSHQYDGLLKKANLKGLGGPGDGGGKPGGSGLKALGSNKATTR</sequence>
<feature type="transmembrane region" description="Helical" evidence="10">
    <location>
        <begin position="211"/>
        <end position="233"/>
    </location>
</feature>
<evidence type="ECO:0000256" key="10">
    <source>
        <dbReference type="HAMAP-Rule" id="MF_01465"/>
    </source>
</evidence>
<feature type="transmembrane region" description="Helical" evidence="10">
    <location>
        <begin position="21"/>
        <end position="39"/>
    </location>
</feature>
<dbReference type="PIRSF" id="PIRSF004557">
    <property type="entry name" value="SecY"/>
    <property type="match status" value="1"/>
</dbReference>
<dbReference type="EMBL" id="SOBT01000009">
    <property type="protein sequence ID" value="TDU28099.1"/>
    <property type="molecule type" value="Genomic_DNA"/>
</dbReference>